<evidence type="ECO:0000256" key="8">
    <source>
        <dbReference type="ARBA" id="ARBA00047984"/>
    </source>
</evidence>
<proteinExistence type="inferred from homology"/>
<evidence type="ECO:0000259" key="10">
    <source>
        <dbReference type="PROSITE" id="PS51192"/>
    </source>
</evidence>
<dbReference type="GO" id="GO:0003724">
    <property type="term" value="F:RNA helicase activity"/>
    <property type="evidence" value="ECO:0007669"/>
    <property type="project" value="UniProtKB-EC"/>
</dbReference>
<evidence type="ECO:0000313" key="14">
    <source>
        <dbReference type="Proteomes" id="UP001430953"/>
    </source>
</evidence>
<dbReference type="GO" id="GO:0005524">
    <property type="term" value="F:ATP binding"/>
    <property type="evidence" value="ECO:0007669"/>
    <property type="project" value="UniProtKB-KW"/>
</dbReference>
<keyword evidence="6" id="KW-0694">RNA-binding</keyword>
<sequence length="560" mass="63800">MELQNKIESKSQTFTSSVKSNEEIKSKLTNFHEFELDDRILKAITKLGWVEPTLIQEKAIPLLLEGKDLLIRARTGSGKTAAFVIPLIQKILINKRTQKRQEVKSVIVAPSKELCKQIHDVIESLTIKCCREVKVIDLSPQIDLNAQKVLLNEMPDIVVVTPGRLLQHLKAKNVMLKHSLSTLIIDEADLLFSFGYEKDIKAVLAYLPTAYQAVLASATLSEDVLTLKKLILHNPATLKLEEPPLAPPMQLTHYTLAAEENDKAAILYTLLKLHLIRGKSIIFVHTVDRCYKLKLFLEQFGIPTCVLNSELPATSRCRAVSQFNNGTYDIIIASDEKILDEVIKTKPSKRKKDKESGVARGIDFQFVSNVINFDFPLDFNSYVHRAGRTARGKNQGTVLSFVANRERPVMEEIEKELKNTYNCENLFKTYQFKLEEVEGFRYRARDAWKAVTRIAVREARLKEIKQEVINCEKLKSYFEDNPRDLKLLRQDKTLHTVKLQPHLKDVPEYIIPPTLKKIMGVNRRKRKFDRNAVSSGATSAKSRHLARASNPLISLQIPNK</sequence>
<dbReference type="AlphaFoldDB" id="A0AAW2FZS6"/>
<reference evidence="13 14" key="1">
    <citation type="submission" date="2023-03" db="EMBL/GenBank/DDBJ databases">
        <title>High recombination rates correlate with genetic variation in Cardiocondyla obscurior ants.</title>
        <authorList>
            <person name="Errbii M."/>
        </authorList>
    </citation>
    <scope>NUCLEOTIDE SEQUENCE [LARGE SCALE GENOMIC DNA]</scope>
    <source>
        <strain evidence="13">Alpha-2009</strain>
        <tissue evidence="13">Whole body</tissue>
    </source>
</reference>
<name>A0AAW2FZS6_9HYME</name>
<dbReference type="Pfam" id="PF00271">
    <property type="entry name" value="Helicase_C"/>
    <property type="match status" value="1"/>
</dbReference>
<evidence type="ECO:0000256" key="4">
    <source>
        <dbReference type="ARBA" id="ARBA00022806"/>
    </source>
</evidence>
<feature type="domain" description="Helicase ATP-binding" evidence="10">
    <location>
        <begin position="60"/>
        <end position="238"/>
    </location>
</feature>
<dbReference type="PANTHER" id="PTHR47959">
    <property type="entry name" value="ATP-DEPENDENT RNA HELICASE RHLE-RELATED"/>
    <property type="match status" value="1"/>
</dbReference>
<keyword evidence="14" id="KW-1185">Reference proteome</keyword>
<dbReference type="GO" id="GO:0003723">
    <property type="term" value="F:RNA binding"/>
    <property type="evidence" value="ECO:0007669"/>
    <property type="project" value="UniProtKB-KW"/>
</dbReference>
<evidence type="ECO:0000259" key="11">
    <source>
        <dbReference type="PROSITE" id="PS51194"/>
    </source>
</evidence>
<dbReference type="PROSITE" id="PS51195">
    <property type="entry name" value="Q_MOTIF"/>
    <property type="match status" value="1"/>
</dbReference>
<feature type="domain" description="Helicase C-terminal" evidence="11">
    <location>
        <begin position="269"/>
        <end position="438"/>
    </location>
</feature>
<dbReference type="InterPro" id="IPR014014">
    <property type="entry name" value="RNA_helicase_DEAD_Q_motif"/>
</dbReference>
<comment type="catalytic activity">
    <reaction evidence="8">
        <text>ATP + H2O = ADP + phosphate + H(+)</text>
        <dbReference type="Rhea" id="RHEA:13065"/>
        <dbReference type="ChEBI" id="CHEBI:15377"/>
        <dbReference type="ChEBI" id="CHEBI:15378"/>
        <dbReference type="ChEBI" id="CHEBI:30616"/>
        <dbReference type="ChEBI" id="CHEBI:43474"/>
        <dbReference type="ChEBI" id="CHEBI:456216"/>
        <dbReference type="EC" id="3.6.4.13"/>
    </reaction>
</comment>
<dbReference type="SUPFAM" id="SSF52540">
    <property type="entry name" value="P-loop containing nucleoside triphosphate hydrolases"/>
    <property type="match status" value="2"/>
</dbReference>
<evidence type="ECO:0000256" key="2">
    <source>
        <dbReference type="ARBA" id="ARBA00022741"/>
    </source>
</evidence>
<dbReference type="CDD" id="cd18787">
    <property type="entry name" value="SF2_C_DEAD"/>
    <property type="match status" value="1"/>
</dbReference>
<keyword evidence="5" id="KW-0067">ATP-binding</keyword>
<dbReference type="InterPro" id="IPR011545">
    <property type="entry name" value="DEAD/DEAH_box_helicase_dom"/>
</dbReference>
<evidence type="ECO:0000256" key="7">
    <source>
        <dbReference type="ARBA" id="ARBA00038041"/>
    </source>
</evidence>
<dbReference type="CDD" id="cd17961">
    <property type="entry name" value="DEADc_DDX56"/>
    <property type="match status" value="1"/>
</dbReference>
<feature type="short sequence motif" description="Q motif" evidence="9">
    <location>
        <begin position="29"/>
        <end position="57"/>
    </location>
</feature>
<feature type="domain" description="DEAD-box RNA helicase Q" evidence="12">
    <location>
        <begin position="29"/>
        <end position="57"/>
    </location>
</feature>
<evidence type="ECO:0000256" key="5">
    <source>
        <dbReference type="ARBA" id="ARBA00022840"/>
    </source>
</evidence>
<comment type="similarity">
    <text evidence="7">Belongs to the DEAD box helicase family. DDX56/DBP9 subfamily.</text>
</comment>
<dbReference type="EC" id="3.6.4.13" evidence="1"/>
<comment type="caution">
    <text evidence="13">The sequence shown here is derived from an EMBL/GenBank/DDBJ whole genome shotgun (WGS) entry which is preliminary data.</text>
</comment>
<keyword evidence="2" id="KW-0547">Nucleotide-binding</keyword>
<dbReference type="Proteomes" id="UP001430953">
    <property type="component" value="Unassembled WGS sequence"/>
</dbReference>
<dbReference type="PROSITE" id="PS51194">
    <property type="entry name" value="HELICASE_CTER"/>
    <property type="match status" value="1"/>
</dbReference>
<evidence type="ECO:0000256" key="1">
    <source>
        <dbReference type="ARBA" id="ARBA00012552"/>
    </source>
</evidence>
<dbReference type="Pfam" id="PF00270">
    <property type="entry name" value="DEAD"/>
    <property type="match status" value="1"/>
</dbReference>
<dbReference type="InterPro" id="IPR014001">
    <property type="entry name" value="Helicase_ATP-bd"/>
</dbReference>
<dbReference type="GO" id="GO:0016787">
    <property type="term" value="F:hydrolase activity"/>
    <property type="evidence" value="ECO:0007669"/>
    <property type="project" value="UniProtKB-KW"/>
</dbReference>
<evidence type="ECO:0000259" key="12">
    <source>
        <dbReference type="PROSITE" id="PS51195"/>
    </source>
</evidence>
<dbReference type="SMART" id="SM00487">
    <property type="entry name" value="DEXDc"/>
    <property type="match status" value="1"/>
</dbReference>
<evidence type="ECO:0000256" key="3">
    <source>
        <dbReference type="ARBA" id="ARBA00022801"/>
    </source>
</evidence>
<accession>A0AAW2FZS6</accession>
<dbReference type="InterPro" id="IPR027417">
    <property type="entry name" value="P-loop_NTPase"/>
</dbReference>
<evidence type="ECO:0000256" key="6">
    <source>
        <dbReference type="ARBA" id="ARBA00022884"/>
    </source>
</evidence>
<gene>
    <name evidence="13" type="ORF">PUN28_007871</name>
</gene>
<dbReference type="GO" id="GO:0005829">
    <property type="term" value="C:cytosol"/>
    <property type="evidence" value="ECO:0007669"/>
    <property type="project" value="TreeGrafter"/>
</dbReference>
<dbReference type="PANTHER" id="PTHR47959:SF21">
    <property type="entry name" value="DEAD-BOX HELICASE 56"/>
    <property type="match status" value="1"/>
</dbReference>
<keyword evidence="3" id="KW-0378">Hydrolase</keyword>
<dbReference type="InterPro" id="IPR001650">
    <property type="entry name" value="Helicase_C-like"/>
</dbReference>
<evidence type="ECO:0000256" key="9">
    <source>
        <dbReference type="PROSITE-ProRule" id="PRU00552"/>
    </source>
</evidence>
<protein>
    <recommendedName>
        <fullName evidence="1">RNA helicase</fullName>
        <ecNumber evidence="1">3.6.4.13</ecNumber>
    </recommendedName>
</protein>
<dbReference type="Gene3D" id="3.40.50.300">
    <property type="entry name" value="P-loop containing nucleotide triphosphate hydrolases"/>
    <property type="match status" value="2"/>
</dbReference>
<organism evidence="13 14">
    <name type="scientific">Cardiocondyla obscurior</name>
    <dbReference type="NCBI Taxonomy" id="286306"/>
    <lineage>
        <taxon>Eukaryota</taxon>
        <taxon>Metazoa</taxon>
        <taxon>Ecdysozoa</taxon>
        <taxon>Arthropoda</taxon>
        <taxon>Hexapoda</taxon>
        <taxon>Insecta</taxon>
        <taxon>Pterygota</taxon>
        <taxon>Neoptera</taxon>
        <taxon>Endopterygota</taxon>
        <taxon>Hymenoptera</taxon>
        <taxon>Apocrita</taxon>
        <taxon>Aculeata</taxon>
        <taxon>Formicoidea</taxon>
        <taxon>Formicidae</taxon>
        <taxon>Myrmicinae</taxon>
        <taxon>Cardiocondyla</taxon>
    </lineage>
</organism>
<dbReference type="EMBL" id="JADYXP020000007">
    <property type="protein sequence ID" value="KAL0119722.1"/>
    <property type="molecule type" value="Genomic_DNA"/>
</dbReference>
<dbReference type="SMART" id="SM00490">
    <property type="entry name" value="HELICc"/>
    <property type="match status" value="1"/>
</dbReference>
<dbReference type="InterPro" id="IPR050079">
    <property type="entry name" value="DEAD_box_RNA_helicase"/>
</dbReference>
<evidence type="ECO:0000313" key="13">
    <source>
        <dbReference type="EMBL" id="KAL0119722.1"/>
    </source>
</evidence>
<dbReference type="PROSITE" id="PS51192">
    <property type="entry name" value="HELICASE_ATP_BIND_1"/>
    <property type="match status" value="1"/>
</dbReference>
<keyword evidence="4" id="KW-0347">Helicase</keyword>